<sequence length="93" mass="10969">MPELSVFLIIFVMSAIQYFMATRSSFIFGFIIPIVFIAVMSWMFTTNRIESVTMFVVLLIIGLILLIEEWVRGRKSLKKRRQKEMDIMKTKDL</sequence>
<feature type="transmembrane region" description="Helical" evidence="1">
    <location>
        <begin position="51"/>
        <end position="71"/>
    </location>
</feature>
<keyword evidence="1" id="KW-0472">Membrane</keyword>
<feature type="transmembrane region" description="Helical" evidence="1">
    <location>
        <begin position="6"/>
        <end position="21"/>
    </location>
</feature>
<evidence type="ECO:0000313" key="3">
    <source>
        <dbReference type="Proteomes" id="UP000219356"/>
    </source>
</evidence>
<keyword evidence="3" id="KW-1185">Reference proteome</keyword>
<evidence type="ECO:0000313" key="2">
    <source>
        <dbReference type="EMBL" id="SNZ16025.1"/>
    </source>
</evidence>
<reference evidence="3" key="1">
    <citation type="submission" date="2017-09" db="EMBL/GenBank/DDBJ databases">
        <authorList>
            <person name="Varghese N."/>
            <person name="Submissions S."/>
        </authorList>
    </citation>
    <scope>NUCLEOTIDE SEQUENCE [LARGE SCALE GENOMIC DNA]</scope>
    <source>
        <strain evidence="3">CGMCC 1.8913</strain>
    </source>
</reference>
<keyword evidence="1" id="KW-1133">Transmembrane helix</keyword>
<accession>A0A285P2S2</accession>
<dbReference type="Proteomes" id="UP000219356">
    <property type="component" value="Unassembled WGS sequence"/>
</dbReference>
<dbReference type="AlphaFoldDB" id="A0A285P2S2"/>
<name>A0A285P2S2_9BACI</name>
<feature type="transmembrane region" description="Helical" evidence="1">
    <location>
        <begin position="26"/>
        <end position="45"/>
    </location>
</feature>
<gene>
    <name evidence="2" type="ORF">SAMN05421503_2834</name>
</gene>
<dbReference type="RefSeq" id="WP_097043059.1">
    <property type="nucleotide sequence ID" value="NZ_OBEK01000004.1"/>
</dbReference>
<dbReference type="EMBL" id="OBEK01000004">
    <property type="protein sequence ID" value="SNZ16025.1"/>
    <property type="molecule type" value="Genomic_DNA"/>
</dbReference>
<protein>
    <submittedName>
        <fullName evidence="2">Uncharacterized protein</fullName>
    </submittedName>
</protein>
<organism evidence="2 3">
    <name type="scientific">Terribacillus aidingensis</name>
    <dbReference type="NCBI Taxonomy" id="586416"/>
    <lineage>
        <taxon>Bacteria</taxon>
        <taxon>Bacillati</taxon>
        <taxon>Bacillota</taxon>
        <taxon>Bacilli</taxon>
        <taxon>Bacillales</taxon>
        <taxon>Bacillaceae</taxon>
        <taxon>Terribacillus</taxon>
    </lineage>
</organism>
<proteinExistence type="predicted"/>
<evidence type="ECO:0000256" key="1">
    <source>
        <dbReference type="SAM" id="Phobius"/>
    </source>
</evidence>
<keyword evidence="1" id="KW-0812">Transmembrane</keyword>